<dbReference type="AlphaFoldDB" id="A0A0C3EYN2"/>
<proteinExistence type="predicted"/>
<sequence>THQLHNLDLIKAICLGAKAVSLGRPFLYTQSAYGKAGVVRLICILESEIISGMQMLGAWSLKDLIPETVEKVDWQPLM</sequence>
<dbReference type="Pfam" id="PF01070">
    <property type="entry name" value="FMN_dh"/>
    <property type="match status" value="1"/>
</dbReference>
<gene>
    <name evidence="3" type="ORF">PILCRDRAFT_29546</name>
</gene>
<dbReference type="GO" id="GO:0006089">
    <property type="term" value="P:lactate metabolic process"/>
    <property type="evidence" value="ECO:0007669"/>
    <property type="project" value="TreeGrafter"/>
</dbReference>
<feature type="domain" description="FMN-dependent dehydrogenase" evidence="2">
    <location>
        <begin position="8"/>
        <end position="70"/>
    </location>
</feature>
<comment type="cofactor">
    <cofactor evidence="1">
        <name>FMN</name>
        <dbReference type="ChEBI" id="CHEBI:58210"/>
    </cofactor>
</comment>
<reference evidence="3 4" key="1">
    <citation type="submission" date="2014-04" db="EMBL/GenBank/DDBJ databases">
        <authorList>
            <consortium name="DOE Joint Genome Institute"/>
            <person name="Kuo A."/>
            <person name="Tarkka M."/>
            <person name="Buscot F."/>
            <person name="Kohler A."/>
            <person name="Nagy L.G."/>
            <person name="Floudas D."/>
            <person name="Copeland A."/>
            <person name="Barry K.W."/>
            <person name="Cichocki N."/>
            <person name="Veneault-Fourrey C."/>
            <person name="LaButti K."/>
            <person name="Lindquist E.A."/>
            <person name="Lipzen A."/>
            <person name="Lundell T."/>
            <person name="Morin E."/>
            <person name="Murat C."/>
            <person name="Sun H."/>
            <person name="Tunlid A."/>
            <person name="Henrissat B."/>
            <person name="Grigoriev I.V."/>
            <person name="Hibbett D.S."/>
            <person name="Martin F."/>
            <person name="Nordberg H.P."/>
            <person name="Cantor M.N."/>
            <person name="Hua S.X."/>
        </authorList>
    </citation>
    <scope>NUCLEOTIDE SEQUENCE [LARGE SCALE GENOMIC DNA]</scope>
    <source>
        <strain evidence="3 4">F 1598</strain>
    </source>
</reference>
<dbReference type="EMBL" id="KN833104">
    <property type="protein sequence ID" value="KIM72856.1"/>
    <property type="molecule type" value="Genomic_DNA"/>
</dbReference>
<dbReference type="STRING" id="765440.A0A0C3EYN2"/>
<feature type="non-terminal residue" evidence="3">
    <location>
        <position position="78"/>
    </location>
</feature>
<reference evidence="4" key="2">
    <citation type="submission" date="2015-01" db="EMBL/GenBank/DDBJ databases">
        <title>Evolutionary Origins and Diversification of the Mycorrhizal Mutualists.</title>
        <authorList>
            <consortium name="DOE Joint Genome Institute"/>
            <consortium name="Mycorrhizal Genomics Consortium"/>
            <person name="Kohler A."/>
            <person name="Kuo A."/>
            <person name="Nagy L.G."/>
            <person name="Floudas D."/>
            <person name="Copeland A."/>
            <person name="Barry K.W."/>
            <person name="Cichocki N."/>
            <person name="Veneault-Fourrey C."/>
            <person name="LaButti K."/>
            <person name="Lindquist E.A."/>
            <person name="Lipzen A."/>
            <person name="Lundell T."/>
            <person name="Morin E."/>
            <person name="Murat C."/>
            <person name="Riley R."/>
            <person name="Ohm R."/>
            <person name="Sun H."/>
            <person name="Tunlid A."/>
            <person name="Henrissat B."/>
            <person name="Grigoriev I.V."/>
            <person name="Hibbett D.S."/>
            <person name="Martin F."/>
        </authorList>
    </citation>
    <scope>NUCLEOTIDE SEQUENCE [LARGE SCALE GENOMIC DNA]</scope>
    <source>
        <strain evidence="4">F 1598</strain>
    </source>
</reference>
<dbReference type="SUPFAM" id="SSF51395">
    <property type="entry name" value="FMN-linked oxidoreductases"/>
    <property type="match status" value="1"/>
</dbReference>
<dbReference type="OrthoDB" id="1925334at2759"/>
<feature type="non-terminal residue" evidence="3">
    <location>
        <position position="1"/>
    </location>
</feature>
<dbReference type="HOGENOM" id="CLU_2628640_0_0_1"/>
<evidence type="ECO:0000259" key="2">
    <source>
        <dbReference type="Pfam" id="PF01070"/>
    </source>
</evidence>
<dbReference type="Gene3D" id="3.20.20.70">
    <property type="entry name" value="Aldolase class I"/>
    <property type="match status" value="1"/>
</dbReference>
<evidence type="ECO:0000313" key="3">
    <source>
        <dbReference type="EMBL" id="KIM72856.1"/>
    </source>
</evidence>
<protein>
    <recommendedName>
        <fullName evidence="2">FMN-dependent dehydrogenase domain-containing protein</fullName>
    </recommendedName>
</protein>
<accession>A0A0C3EYN2</accession>
<evidence type="ECO:0000313" key="4">
    <source>
        <dbReference type="Proteomes" id="UP000054166"/>
    </source>
</evidence>
<dbReference type="Proteomes" id="UP000054166">
    <property type="component" value="Unassembled WGS sequence"/>
</dbReference>
<organism evidence="3 4">
    <name type="scientific">Piloderma croceum (strain F 1598)</name>
    <dbReference type="NCBI Taxonomy" id="765440"/>
    <lineage>
        <taxon>Eukaryota</taxon>
        <taxon>Fungi</taxon>
        <taxon>Dikarya</taxon>
        <taxon>Basidiomycota</taxon>
        <taxon>Agaricomycotina</taxon>
        <taxon>Agaricomycetes</taxon>
        <taxon>Agaricomycetidae</taxon>
        <taxon>Atheliales</taxon>
        <taxon>Atheliaceae</taxon>
        <taxon>Piloderma</taxon>
    </lineage>
</organism>
<name>A0A0C3EYN2_PILCF</name>
<dbReference type="InParanoid" id="A0A0C3EYN2"/>
<dbReference type="InterPro" id="IPR000262">
    <property type="entry name" value="FMN-dep_DH"/>
</dbReference>
<dbReference type="PANTHER" id="PTHR10578">
    <property type="entry name" value="S -2-HYDROXY-ACID OXIDASE-RELATED"/>
    <property type="match status" value="1"/>
</dbReference>
<dbReference type="InterPro" id="IPR013785">
    <property type="entry name" value="Aldolase_TIM"/>
</dbReference>
<dbReference type="GO" id="GO:0004460">
    <property type="term" value="F:L-lactate dehydrogenase (cytochrome) activity"/>
    <property type="evidence" value="ECO:0007669"/>
    <property type="project" value="TreeGrafter"/>
</dbReference>
<keyword evidence="4" id="KW-1185">Reference proteome</keyword>
<dbReference type="PANTHER" id="PTHR10578:SF101">
    <property type="entry name" value="L-LACTATE DEHYDROGENASE (CYTOCHROME B2)"/>
    <property type="match status" value="1"/>
</dbReference>
<evidence type="ECO:0000256" key="1">
    <source>
        <dbReference type="ARBA" id="ARBA00001917"/>
    </source>
</evidence>